<gene>
    <name evidence="2" type="ordered locus">CA_P0171</name>
</gene>
<dbReference type="Proteomes" id="UP000000814">
    <property type="component" value="Plasmid pSOL1"/>
</dbReference>
<dbReference type="EMBL" id="AE001438">
    <property type="protein sequence ID" value="AAK76916.1"/>
    <property type="molecule type" value="Genomic_DNA"/>
</dbReference>
<organism evidence="2 3">
    <name type="scientific">Clostridium acetobutylicum (strain ATCC 824 / DSM 792 / JCM 1419 / IAM 19013 / LMG 5710 / NBRC 13948 / NRRL B-527 / VKM B-1787 / 2291 / W)</name>
    <dbReference type="NCBI Taxonomy" id="272562"/>
    <lineage>
        <taxon>Bacteria</taxon>
        <taxon>Bacillati</taxon>
        <taxon>Bacillota</taxon>
        <taxon>Clostridia</taxon>
        <taxon>Eubacteriales</taxon>
        <taxon>Clostridiaceae</taxon>
        <taxon>Clostridium</taxon>
    </lineage>
</organism>
<feature type="domain" description="DUF1659" evidence="1">
    <location>
        <begin position="2"/>
        <end position="71"/>
    </location>
</feature>
<keyword evidence="3" id="KW-1185">Reference proteome</keyword>
<keyword evidence="2" id="KW-0614">Plasmid</keyword>
<accession>Q97TE1</accession>
<dbReference type="PATRIC" id="fig|272562.8.peg.172"/>
<name>Q97TE1_CLOAB</name>
<dbReference type="OrthoDB" id="1932538at2"/>
<protein>
    <recommendedName>
        <fullName evidence="1">DUF1659 domain-containing protein</fullName>
    </recommendedName>
</protein>
<dbReference type="RefSeq" id="WP_010890855.1">
    <property type="nucleotide sequence ID" value="NC_001988.2"/>
</dbReference>
<dbReference type="KEGG" id="cac:CA_P0171"/>
<dbReference type="InterPro" id="IPR012454">
    <property type="entry name" value="DUF1659"/>
</dbReference>
<dbReference type="AlphaFoldDB" id="Q97TE1"/>
<evidence type="ECO:0000259" key="1">
    <source>
        <dbReference type="Pfam" id="PF07872"/>
    </source>
</evidence>
<dbReference type="Pfam" id="PF07872">
    <property type="entry name" value="DUF1659"/>
    <property type="match status" value="1"/>
</dbReference>
<sequence>MAVTSNINKRQLSLNYATLNSKGKQINKSINFKNIDTAASLDNIYYIGNEISKLLSVTISNIATVDNSTITA</sequence>
<dbReference type="GeneID" id="45000396"/>
<evidence type="ECO:0000313" key="2">
    <source>
        <dbReference type="EMBL" id="AAK76916.1"/>
    </source>
</evidence>
<geneLocation type="plasmid" evidence="2 3">
    <name>pSOL1</name>
</geneLocation>
<dbReference type="HOGENOM" id="CLU_2715142_0_0_9"/>
<evidence type="ECO:0000313" key="3">
    <source>
        <dbReference type="Proteomes" id="UP000000814"/>
    </source>
</evidence>
<reference evidence="2 3" key="1">
    <citation type="journal article" date="2001" name="J. Bacteriol.">
        <title>Genome sequence and comparative analysis of the solvent-producing bacterium Clostridium acetobutylicum.</title>
        <authorList>
            <person name="Nolling J."/>
            <person name="Breton G."/>
            <person name="Omelchenko M.V."/>
            <person name="Makarova K.S."/>
            <person name="Zeng Q."/>
            <person name="Gibson R."/>
            <person name="Lee H.M."/>
            <person name="Dubois J."/>
            <person name="Qiu D."/>
            <person name="Hitti J."/>
            <person name="Wolf Y.I."/>
            <person name="Tatusov R.L."/>
            <person name="Sabathe F."/>
            <person name="Doucette-Stamm L."/>
            <person name="Soucaille P."/>
            <person name="Daly M.J."/>
            <person name="Bennett G.N."/>
            <person name="Koonin E.V."/>
            <person name="Smith D.R."/>
        </authorList>
    </citation>
    <scope>NUCLEOTIDE SEQUENCE [LARGE SCALE GENOMIC DNA]</scope>
    <source>
        <strain evidence="3">ATCC 824 / DSM 792 / JCM 1419 / LMG 5710 / VKM B-1787</strain>
        <plasmid evidence="3">pSOL1</plasmid>
    </source>
</reference>
<proteinExistence type="predicted"/>